<keyword evidence="3" id="KW-1185">Reference proteome</keyword>
<protein>
    <submittedName>
        <fullName evidence="2">TolC family protein</fullName>
    </submittedName>
</protein>
<proteinExistence type="predicted"/>
<comment type="caution">
    <text evidence="2">The sequence shown here is derived from an EMBL/GenBank/DDBJ whole genome shotgun (WGS) entry which is preliminary data.</text>
</comment>
<dbReference type="InterPro" id="IPR010131">
    <property type="entry name" value="MdtP/NodT-like"/>
</dbReference>
<evidence type="ECO:0000256" key="1">
    <source>
        <dbReference type="SAM" id="Coils"/>
    </source>
</evidence>
<feature type="coiled-coil region" evidence="1">
    <location>
        <begin position="199"/>
        <end position="226"/>
    </location>
</feature>
<accession>A0ABW5BNG3</accession>
<dbReference type="Gene3D" id="1.20.1600.10">
    <property type="entry name" value="Outer membrane efflux proteins (OEP)"/>
    <property type="match status" value="1"/>
</dbReference>
<dbReference type="RefSeq" id="WP_380254554.1">
    <property type="nucleotide sequence ID" value="NZ_JBHUII010000013.1"/>
</dbReference>
<evidence type="ECO:0000313" key="2">
    <source>
        <dbReference type="EMBL" id="MFD2207672.1"/>
    </source>
</evidence>
<gene>
    <name evidence="2" type="ORF">ACFSKO_18810</name>
</gene>
<dbReference type="Proteomes" id="UP001597294">
    <property type="component" value="Unassembled WGS sequence"/>
</dbReference>
<name>A0ABW5BNG3_9PROT</name>
<dbReference type="SUPFAM" id="SSF56954">
    <property type="entry name" value="Outer membrane efflux proteins (OEP)"/>
    <property type="match status" value="1"/>
</dbReference>
<keyword evidence="1" id="KW-0175">Coiled coil</keyword>
<sequence length="480" mass="54207">MLYTRVPFLCLVGVTIAVVSTIGISFASDIKKTASDTIQKEFTEALDLETAVKFAQFNDPWLVGNEHSEDAILSSSVAAGSLSDPTISISMANLPTDSLNFDQEAMTQAKIGISQIFPAGDSLAIRKRQLQLQGSQFPHQRDNRKAEVRVIVGQLWLNTYKQQESIAIIRKNWALFEQLTDIAESSYSTALGNSRQQDLVRAQLELTRLEDRLTVLHQKQEMYQQQLSEWLNDYFHDEYSEDNRQRIQLNTIHFSLSRKLPDINLLNQEFYKSVEPVDTEILFKKLSTHPALKAVDQKIKTSNAGIKLAKQKYKPKWGVNAGYGFRADDPMGNDRADLFSIGMTFSVPLFTANRQDMEVQSAKSTASAVKTEKWQLLRKLMASFEASKAQFFRLNQRQTLYQTQLLPQMHEQAEASLTAYTNDDGDFAEVVRARIAEIDAEISALSIDVERQKSIIQLNYFFTISTSEASTSDLQLGDGK</sequence>
<dbReference type="PANTHER" id="PTHR30203:SF23">
    <property type="entry name" value="OUTER MEMBRANE EFFLUX PROTEIN"/>
    <property type="match status" value="1"/>
</dbReference>
<evidence type="ECO:0000313" key="3">
    <source>
        <dbReference type="Proteomes" id="UP001597294"/>
    </source>
</evidence>
<dbReference type="EMBL" id="JBHUII010000013">
    <property type="protein sequence ID" value="MFD2207672.1"/>
    <property type="molecule type" value="Genomic_DNA"/>
</dbReference>
<organism evidence="2 3">
    <name type="scientific">Kiloniella antarctica</name>
    <dbReference type="NCBI Taxonomy" id="1550907"/>
    <lineage>
        <taxon>Bacteria</taxon>
        <taxon>Pseudomonadati</taxon>
        <taxon>Pseudomonadota</taxon>
        <taxon>Alphaproteobacteria</taxon>
        <taxon>Rhodospirillales</taxon>
        <taxon>Kiloniellaceae</taxon>
        <taxon>Kiloniella</taxon>
    </lineage>
</organism>
<dbReference type="PANTHER" id="PTHR30203">
    <property type="entry name" value="OUTER MEMBRANE CATION EFFLUX PROTEIN"/>
    <property type="match status" value="1"/>
</dbReference>
<reference evidence="3" key="1">
    <citation type="journal article" date="2019" name="Int. J. Syst. Evol. Microbiol.">
        <title>The Global Catalogue of Microorganisms (GCM) 10K type strain sequencing project: providing services to taxonomists for standard genome sequencing and annotation.</title>
        <authorList>
            <consortium name="The Broad Institute Genomics Platform"/>
            <consortium name="The Broad Institute Genome Sequencing Center for Infectious Disease"/>
            <person name="Wu L."/>
            <person name="Ma J."/>
        </authorList>
    </citation>
    <scope>NUCLEOTIDE SEQUENCE [LARGE SCALE GENOMIC DNA]</scope>
    <source>
        <strain evidence="3">CGMCC 4.7192</strain>
    </source>
</reference>